<dbReference type="Proteomes" id="UP000729402">
    <property type="component" value="Unassembled WGS sequence"/>
</dbReference>
<dbReference type="EMBL" id="JAAALK010000286">
    <property type="protein sequence ID" value="KAG8062298.1"/>
    <property type="molecule type" value="Genomic_DNA"/>
</dbReference>
<evidence type="ECO:0000256" key="1">
    <source>
        <dbReference type="ARBA" id="ARBA00005536"/>
    </source>
</evidence>
<evidence type="ECO:0008006" key="5">
    <source>
        <dbReference type="Google" id="ProtNLM"/>
    </source>
</evidence>
<evidence type="ECO:0000256" key="2">
    <source>
        <dbReference type="SAM" id="MobiDB-lite"/>
    </source>
</evidence>
<comment type="caution">
    <text evidence="3">The sequence shown here is derived from an EMBL/GenBank/DDBJ whole genome shotgun (WGS) entry which is preliminary data.</text>
</comment>
<dbReference type="PANTHER" id="PTHR12161:SF16">
    <property type="entry name" value="REGULATOR OF VPS4 ACTIVITY IN THE MVB PATHWAY PROTEIN"/>
    <property type="match status" value="1"/>
</dbReference>
<evidence type="ECO:0000313" key="3">
    <source>
        <dbReference type="EMBL" id="KAG8062298.1"/>
    </source>
</evidence>
<dbReference type="InterPro" id="IPR005061">
    <property type="entry name" value="Ist1"/>
</dbReference>
<feature type="region of interest" description="Disordered" evidence="2">
    <location>
        <begin position="264"/>
        <end position="285"/>
    </location>
</feature>
<feature type="region of interest" description="Disordered" evidence="2">
    <location>
        <begin position="311"/>
        <end position="362"/>
    </location>
</feature>
<keyword evidence="4" id="KW-1185">Reference proteome</keyword>
<feature type="region of interest" description="Disordered" evidence="2">
    <location>
        <begin position="216"/>
        <end position="235"/>
    </location>
</feature>
<sequence length="362" mass="39901">MGRTLDVLLGRTTKQTARLKSMLGLAVRRLGVLRGHREVRCAQARGDVEQLLRLGHPDRALLRAEQVIREQSTLDVFLMLEAYCNLVVERVALVDSHRECPEELREAAAGLVYAAARCGDVPELQEVKRLLAAKFGREFVSAAADLRTGCGINAKIVQKLSTKQPSLESRQMVLQEIAAEKGIATVLHVSHHEPSYEDSGSNRRGQKRDDEMHRFHQPRVDLLQEEEEEGSADSARRYRNVEAAAQAAFESAATAAAAAKAAMELSRGQSGGPNDRRMPGSTQVDDTNEEDLLAAGEALGGGKKFGRIGHVRHARNHSSEIEELPEDDAGRHEITAESKLQVQQQQDSVRSRPISVRTKRGF</sequence>
<gene>
    <name evidence="3" type="ORF">GUJ93_ZPchr0003g18646</name>
</gene>
<dbReference type="PANTHER" id="PTHR12161">
    <property type="entry name" value="IST1 FAMILY MEMBER"/>
    <property type="match status" value="1"/>
</dbReference>
<reference evidence="3" key="2">
    <citation type="submission" date="2021-02" db="EMBL/GenBank/DDBJ databases">
        <authorList>
            <person name="Kimball J.A."/>
            <person name="Haas M.W."/>
            <person name="Macchietto M."/>
            <person name="Kono T."/>
            <person name="Duquette J."/>
            <person name="Shao M."/>
        </authorList>
    </citation>
    <scope>NUCLEOTIDE SEQUENCE</scope>
    <source>
        <tissue evidence="3">Fresh leaf tissue</tissue>
    </source>
</reference>
<protein>
    <recommendedName>
        <fullName evidence="5">IST1-like protein</fullName>
    </recommendedName>
</protein>
<dbReference type="GO" id="GO:0015031">
    <property type="term" value="P:protein transport"/>
    <property type="evidence" value="ECO:0007669"/>
    <property type="project" value="InterPro"/>
</dbReference>
<comment type="similarity">
    <text evidence="1">Belongs to the IST1 family.</text>
</comment>
<dbReference type="OrthoDB" id="29853at2759"/>
<dbReference type="AlphaFoldDB" id="A0A8J5VX42"/>
<proteinExistence type="inferred from homology"/>
<dbReference type="FunFam" id="1.20.1260.60:FF:000002">
    <property type="entry name" value="Vacuolar protein sorting-associated protein IST1"/>
    <property type="match status" value="1"/>
</dbReference>
<evidence type="ECO:0000313" key="4">
    <source>
        <dbReference type="Proteomes" id="UP000729402"/>
    </source>
</evidence>
<name>A0A8J5VX42_ZIZPA</name>
<accession>A0A8J5VX42</accession>
<organism evidence="3 4">
    <name type="scientific">Zizania palustris</name>
    <name type="common">Northern wild rice</name>
    <dbReference type="NCBI Taxonomy" id="103762"/>
    <lineage>
        <taxon>Eukaryota</taxon>
        <taxon>Viridiplantae</taxon>
        <taxon>Streptophyta</taxon>
        <taxon>Embryophyta</taxon>
        <taxon>Tracheophyta</taxon>
        <taxon>Spermatophyta</taxon>
        <taxon>Magnoliopsida</taxon>
        <taxon>Liliopsida</taxon>
        <taxon>Poales</taxon>
        <taxon>Poaceae</taxon>
        <taxon>BOP clade</taxon>
        <taxon>Oryzoideae</taxon>
        <taxon>Oryzeae</taxon>
        <taxon>Zizaniinae</taxon>
        <taxon>Zizania</taxon>
    </lineage>
</organism>
<dbReference type="Pfam" id="PF03398">
    <property type="entry name" value="Ist1"/>
    <property type="match status" value="1"/>
</dbReference>
<reference evidence="3" key="1">
    <citation type="journal article" date="2021" name="bioRxiv">
        <title>Whole Genome Assembly and Annotation of Northern Wild Rice, Zizania palustris L., Supports a Whole Genome Duplication in the Zizania Genus.</title>
        <authorList>
            <person name="Haas M."/>
            <person name="Kono T."/>
            <person name="Macchietto M."/>
            <person name="Millas R."/>
            <person name="McGilp L."/>
            <person name="Shao M."/>
            <person name="Duquette J."/>
            <person name="Hirsch C.N."/>
            <person name="Kimball J."/>
        </authorList>
    </citation>
    <scope>NUCLEOTIDE SEQUENCE</scope>
    <source>
        <tissue evidence="3">Fresh leaf tissue</tissue>
    </source>
</reference>